<sequence length="537" mass="60844">MARRALLKEHERKTLLDIPIDEDSLIRHYSLAPADLLEIQLRRREHNQLGFAIQLCLMRYPGRPLLANEVPPKAILDYVAGQIGASSTAFRLYARREETRSNHIAHLLGYLRKRNATAEDRRTALLTAIEMASTTDAGASIAGAIVAEFRNRNSLLPAANIIERMGLAARAIARRRAEKTLIEGLSSDRLQDLDRLLEVDQTIGQTRFHWLRSAPDAPGASNLVGLAGRIAYLRTLEIDPKLQVRISSGRWDQMIREGNATPAWLANDFNASRRHALIVAQVIKLSQKLTDDAVTMFIKLMGRLFSQANNRKKQRHMDCRPDTAKALRMFLDTITALQSANDYGQNALEVLDQEVGWHRLLRMKPELESMVEDNEASPLTLAAEQYSTVNKYAGAFLQVFTFRSARRHDPLLVAVDVLKRLYADRRRTLPDRVPVTHLSQADRKLIFGQDQPDRRLYEIATLAALRDRLRSADIWVDGSRSFRPIDEHLMPRSTFTTMKEEDCLGLGVQGDGAQWLAEARQMLDFNLKRLAHRARSG</sequence>
<dbReference type="AlphaFoldDB" id="A0A841PNF8"/>
<reference evidence="2 3" key="1">
    <citation type="submission" date="2020-08" db="EMBL/GenBank/DDBJ databases">
        <title>Genomic Encyclopedia of Type Strains, Phase IV (KMG-IV): sequencing the most valuable type-strain genomes for metagenomic binning, comparative biology and taxonomic classification.</title>
        <authorList>
            <person name="Goeker M."/>
        </authorList>
    </citation>
    <scope>NUCLEOTIDE SEQUENCE [LARGE SCALE GENOMIC DNA]</scope>
    <source>
        <strain evidence="2 3">DSM 100039</strain>
    </source>
</reference>
<keyword evidence="3" id="KW-1185">Reference proteome</keyword>
<accession>A0A841PNF8</accession>
<dbReference type="RefSeq" id="WP_184879101.1">
    <property type="nucleotide sequence ID" value="NZ_JACHEF010000016.1"/>
</dbReference>
<feature type="domain" description="DUF4158" evidence="1">
    <location>
        <begin position="6"/>
        <end position="166"/>
    </location>
</feature>
<evidence type="ECO:0000259" key="1">
    <source>
        <dbReference type="Pfam" id="PF13700"/>
    </source>
</evidence>
<dbReference type="EMBL" id="JACHEF010000016">
    <property type="protein sequence ID" value="MBB6414198.1"/>
    <property type="molecule type" value="Genomic_DNA"/>
</dbReference>
<dbReference type="Pfam" id="PF13700">
    <property type="entry name" value="DUF4158"/>
    <property type="match status" value="1"/>
</dbReference>
<gene>
    <name evidence="2" type="ORF">HNQ71_006907</name>
</gene>
<evidence type="ECO:0000313" key="2">
    <source>
        <dbReference type="EMBL" id="MBB6414198.1"/>
    </source>
</evidence>
<evidence type="ECO:0000313" key="3">
    <source>
        <dbReference type="Proteomes" id="UP000556329"/>
    </source>
</evidence>
<dbReference type="Proteomes" id="UP000556329">
    <property type="component" value="Unassembled WGS sequence"/>
</dbReference>
<name>A0A841PNF8_9HYPH</name>
<protein>
    <recommendedName>
        <fullName evidence="1">DUF4158 domain-containing protein</fullName>
    </recommendedName>
</protein>
<proteinExistence type="predicted"/>
<feature type="non-terminal residue" evidence="2">
    <location>
        <position position="537"/>
    </location>
</feature>
<organism evidence="2 3">
    <name type="scientific">Mesorhizobium sangaii</name>
    <dbReference type="NCBI Taxonomy" id="505389"/>
    <lineage>
        <taxon>Bacteria</taxon>
        <taxon>Pseudomonadati</taxon>
        <taxon>Pseudomonadota</taxon>
        <taxon>Alphaproteobacteria</taxon>
        <taxon>Hyphomicrobiales</taxon>
        <taxon>Phyllobacteriaceae</taxon>
        <taxon>Mesorhizobium</taxon>
    </lineage>
</organism>
<comment type="caution">
    <text evidence="2">The sequence shown here is derived from an EMBL/GenBank/DDBJ whole genome shotgun (WGS) entry which is preliminary data.</text>
</comment>
<dbReference type="InterPro" id="IPR025296">
    <property type="entry name" value="DUF4158"/>
</dbReference>